<sequence length="165" mass="18705">MILTKLFQSIEIPILTRNLMVDYCDSQGNHFHKPMQTITLPECMEDDMEIVTRIRAELRRHGFTVCGISEVLGEFEMDELENIFNGSDYGKHPMRVLYIDVEMAMKEDHSFQQGGQHRAALQSEAPFYLLHSLEILGRRGTGAGGILGLVSKQQMQQALQMNGSC</sequence>
<dbReference type="EMBL" id="ADLK01000049">
    <property type="protein sequence ID" value="KMW12570.1"/>
    <property type="molecule type" value="Genomic_DNA"/>
</dbReference>
<dbReference type="AlphaFoldDB" id="A0A0J9EA41"/>
<accession>A0A0J9EA41</accession>
<evidence type="ECO:0000313" key="2">
    <source>
        <dbReference type="Proteomes" id="UP000037392"/>
    </source>
</evidence>
<reference evidence="1 2" key="1">
    <citation type="submission" date="2011-04" db="EMBL/GenBank/DDBJ databases">
        <title>The Genome Sequence of Clostridium citroniae WAL-19142.</title>
        <authorList>
            <consortium name="The Broad Institute Genome Sequencing Platform"/>
            <person name="Earl A."/>
            <person name="Ward D."/>
            <person name="Feldgarden M."/>
            <person name="Gevers D."/>
            <person name="Warren Y.A."/>
            <person name="Tyrrell K.L."/>
            <person name="Citron D.M."/>
            <person name="Goldstein E.J."/>
            <person name="Daigneault M."/>
            <person name="Allen-Vercoe E."/>
            <person name="Young S.K."/>
            <person name="Zeng Q."/>
            <person name="Gargeya S."/>
            <person name="Fitzgerald M."/>
            <person name="Haas B."/>
            <person name="Abouelleil A."/>
            <person name="Alvarado L."/>
            <person name="Arachchi H.M."/>
            <person name="Berlin A."/>
            <person name="Brown A."/>
            <person name="Chapman S.B."/>
            <person name="Chen Z."/>
            <person name="Dunbar C."/>
            <person name="Freedman E."/>
            <person name="Gearin G."/>
            <person name="Gellesch M."/>
            <person name="Goldberg J."/>
            <person name="Griggs A."/>
            <person name="Gujja S."/>
            <person name="Heilman E.R."/>
            <person name="Heiman D."/>
            <person name="Howarth C."/>
            <person name="Larson L."/>
            <person name="Lui A."/>
            <person name="MacDonald P.J."/>
            <person name="Mehta T."/>
            <person name="Montmayeur A."/>
            <person name="Murphy C."/>
            <person name="Neiman D."/>
            <person name="Pearson M."/>
            <person name="Priest M."/>
            <person name="Roberts A."/>
            <person name="Saif S."/>
            <person name="Shea T."/>
            <person name="Shenoy N."/>
            <person name="Sisk P."/>
            <person name="Stolte C."/>
            <person name="Sykes S."/>
            <person name="White J."/>
            <person name="Yandava C."/>
            <person name="Wortman J."/>
            <person name="Nusbaum C."/>
            <person name="Birren B."/>
        </authorList>
    </citation>
    <scope>NUCLEOTIDE SEQUENCE [LARGE SCALE GENOMIC DNA]</scope>
    <source>
        <strain evidence="1 2">WAL-19142</strain>
    </source>
</reference>
<dbReference type="Proteomes" id="UP000037392">
    <property type="component" value="Unassembled WGS sequence"/>
</dbReference>
<name>A0A0J9EA41_9FIRM</name>
<dbReference type="PATRIC" id="fig|742734.4.peg.5663"/>
<organism evidence="1 2">
    <name type="scientific">[Clostridium] citroniae WAL-19142</name>
    <dbReference type="NCBI Taxonomy" id="742734"/>
    <lineage>
        <taxon>Bacteria</taxon>
        <taxon>Bacillati</taxon>
        <taxon>Bacillota</taxon>
        <taxon>Clostridia</taxon>
        <taxon>Lachnospirales</taxon>
        <taxon>Lachnospiraceae</taxon>
        <taxon>Enterocloster</taxon>
    </lineage>
</organism>
<protein>
    <submittedName>
        <fullName evidence="1">Uncharacterized protein</fullName>
    </submittedName>
</protein>
<gene>
    <name evidence="1" type="ORF">HMPREF9470_05295</name>
</gene>
<proteinExistence type="predicted"/>
<dbReference type="RefSeq" id="WP_242849313.1">
    <property type="nucleotide sequence ID" value="NZ_KQ235886.1"/>
</dbReference>
<dbReference type="GeneID" id="93165846"/>
<evidence type="ECO:0000313" key="1">
    <source>
        <dbReference type="EMBL" id="KMW12570.1"/>
    </source>
</evidence>
<comment type="caution">
    <text evidence="1">The sequence shown here is derived from an EMBL/GenBank/DDBJ whole genome shotgun (WGS) entry which is preliminary data.</text>
</comment>